<gene>
    <name evidence="1" type="ORF">CFP56_025813</name>
</gene>
<proteinExistence type="predicted"/>
<accession>A0AAW0K3C0</accession>
<evidence type="ECO:0000313" key="1">
    <source>
        <dbReference type="EMBL" id="KAK7833155.1"/>
    </source>
</evidence>
<keyword evidence="2" id="KW-1185">Reference proteome</keyword>
<comment type="caution">
    <text evidence="1">The sequence shown here is derived from an EMBL/GenBank/DDBJ whole genome shotgun (WGS) entry which is preliminary data.</text>
</comment>
<reference evidence="1 2" key="1">
    <citation type="journal article" date="2018" name="Sci. Data">
        <title>The draft genome sequence of cork oak.</title>
        <authorList>
            <person name="Ramos A.M."/>
            <person name="Usie A."/>
            <person name="Barbosa P."/>
            <person name="Barros P.M."/>
            <person name="Capote T."/>
            <person name="Chaves I."/>
            <person name="Simoes F."/>
            <person name="Abreu I."/>
            <person name="Carrasquinho I."/>
            <person name="Faro C."/>
            <person name="Guimaraes J.B."/>
            <person name="Mendonca D."/>
            <person name="Nobrega F."/>
            <person name="Rodrigues L."/>
            <person name="Saibo N.J.M."/>
            <person name="Varela M.C."/>
            <person name="Egas C."/>
            <person name="Matos J."/>
            <person name="Miguel C.M."/>
            <person name="Oliveira M.M."/>
            <person name="Ricardo C.P."/>
            <person name="Goncalves S."/>
        </authorList>
    </citation>
    <scope>NUCLEOTIDE SEQUENCE [LARGE SCALE GENOMIC DNA]</scope>
    <source>
        <strain evidence="2">cv. HL8</strain>
    </source>
</reference>
<name>A0AAW0K3C0_QUESU</name>
<protein>
    <submittedName>
        <fullName evidence="1">Uncharacterized protein</fullName>
    </submittedName>
</protein>
<evidence type="ECO:0000313" key="2">
    <source>
        <dbReference type="Proteomes" id="UP000237347"/>
    </source>
</evidence>
<dbReference type="EMBL" id="PKMF04000411">
    <property type="protein sequence ID" value="KAK7833155.1"/>
    <property type="molecule type" value="Genomic_DNA"/>
</dbReference>
<sequence length="83" mass="9514">MQVVIFGHARSQLFDGSHFQLEKLVQQMEQHQFLMKFSTEPKVSSCATLGHINALLPFLLTFSLNKFSSEVFHINVILRSYTA</sequence>
<dbReference type="AlphaFoldDB" id="A0AAW0K3C0"/>
<dbReference type="Proteomes" id="UP000237347">
    <property type="component" value="Unassembled WGS sequence"/>
</dbReference>
<organism evidence="1 2">
    <name type="scientific">Quercus suber</name>
    <name type="common">Cork oak</name>
    <dbReference type="NCBI Taxonomy" id="58331"/>
    <lineage>
        <taxon>Eukaryota</taxon>
        <taxon>Viridiplantae</taxon>
        <taxon>Streptophyta</taxon>
        <taxon>Embryophyta</taxon>
        <taxon>Tracheophyta</taxon>
        <taxon>Spermatophyta</taxon>
        <taxon>Magnoliopsida</taxon>
        <taxon>eudicotyledons</taxon>
        <taxon>Gunneridae</taxon>
        <taxon>Pentapetalae</taxon>
        <taxon>rosids</taxon>
        <taxon>fabids</taxon>
        <taxon>Fagales</taxon>
        <taxon>Fagaceae</taxon>
        <taxon>Quercus</taxon>
    </lineage>
</organism>